<protein>
    <submittedName>
        <fullName evidence="1">Uncharacterized protein</fullName>
    </submittedName>
</protein>
<name>A0ACB0XWE2_MELEN</name>
<proteinExistence type="predicted"/>
<organism evidence="1 2">
    <name type="scientific">Meloidogyne enterolobii</name>
    <name type="common">Root-knot nematode worm</name>
    <name type="synonym">Meloidogyne mayaguensis</name>
    <dbReference type="NCBI Taxonomy" id="390850"/>
    <lineage>
        <taxon>Eukaryota</taxon>
        <taxon>Metazoa</taxon>
        <taxon>Ecdysozoa</taxon>
        <taxon>Nematoda</taxon>
        <taxon>Chromadorea</taxon>
        <taxon>Rhabditida</taxon>
        <taxon>Tylenchina</taxon>
        <taxon>Tylenchomorpha</taxon>
        <taxon>Tylenchoidea</taxon>
        <taxon>Meloidogynidae</taxon>
        <taxon>Meloidogyninae</taxon>
        <taxon>Meloidogyne</taxon>
    </lineage>
</organism>
<evidence type="ECO:0000313" key="2">
    <source>
        <dbReference type="Proteomes" id="UP001497535"/>
    </source>
</evidence>
<keyword evidence="2" id="KW-1185">Reference proteome</keyword>
<comment type="caution">
    <text evidence="1">The sequence shown here is derived from an EMBL/GenBank/DDBJ whole genome shotgun (WGS) entry which is preliminary data.</text>
</comment>
<dbReference type="EMBL" id="CAVMJV010000003">
    <property type="protein sequence ID" value="CAK5020551.1"/>
    <property type="molecule type" value="Genomic_DNA"/>
</dbReference>
<accession>A0ACB0XWE2</accession>
<gene>
    <name evidence="1" type="ORF">MENTE1834_LOCUS4473</name>
</gene>
<reference evidence="1" key="1">
    <citation type="submission" date="2023-11" db="EMBL/GenBank/DDBJ databases">
        <authorList>
            <person name="Poullet M."/>
        </authorList>
    </citation>
    <scope>NUCLEOTIDE SEQUENCE</scope>
    <source>
        <strain evidence="1">E1834</strain>
    </source>
</reference>
<dbReference type="Proteomes" id="UP001497535">
    <property type="component" value="Unassembled WGS sequence"/>
</dbReference>
<evidence type="ECO:0000313" key="1">
    <source>
        <dbReference type="EMBL" id="CAK5020551.1"/>
    </source>
</evidence>
<sequence length="284" mass="34354">MICIYFSKFLNAYRAEFNDEKKIFKEINYIWEHYTDENKTLEESLEILKNQDTKKYDDICLKISRKLCQDMKEMNENENFKDLKQFFYETPGALWKANYLVTDALNNVRNNEHLGHNLELETTLKNILLVEINESKLVNWLKKSYLEIFTSINENNYNYKKSKYTANVLVSVLIFDNHFNENLWLGSRKRILFFLEEIEEINNKNLEKYGNLYLNIINKFSKFINKNYTKEEMKRNLEDKSLEELAKEIINEENLNKFFKKEHSKMIKKLMEEDEIFKENIEGL</sequence>